<dbReference type="Proteomes" id="UP001229862">
    <property type="component" value="Chromosome"/>
</dbReference>
<sequence>MMDTAQLTAHLHLLHSSFRHYVGRDLAGLAWQDVSTAHMLDAAPFVLLSHNTDADPLFTYGNQKALEVFEMDWETLTQLPSRYSAEALVREEREHLLQTVARQGYIDDYAGVRISSSGRRFLIRQAIVWNLRDAQGNYAGQAAYFDQWEYLPEITRTRYSQG</sequence>
<evidence type="ECO:0000313" key="4">
    <source>
        <dbReference type="Proteomes" id="UP001223336"/>
    </source>
</evidence>
<organism evidence="3">
    <name type="scientific">Thiothrix subterranea</name>
    <dbReference type="NCBI Taxonomy" id="2735563"/>
    <lineage>
        <taxon>Bacteria</taxon>
        <taxon>Pseudomonadati</taxon>
        <taxon>Pseudomonadota</taxon>
        <taxon>Gammaproteobacteria</taxon>
        <taxon>Thiotrichales</taxon>
        <taxon>Thiotrichaceae</taxon>
        <taxon>Thiothrix</taxon>
    </lineage>
</organism>
<proteinExistence type="predicted"/>
<dbReference type="AlphaFoldDB" id="A0AA51MLG5"/>
<evidence type="ECO:0000259" key="1">
    <source>
        <dbReference type="Pfam" id="PF08670"/>
    </source>
</evidence>
<accession>A0AA51MLG5</accession>
<dbReference type="EMBL" id="CP133217">
    <property type="protein sequence ID" value="WML86143.1"/>
    <property type="molecule type" value="Genomic_DNA"/>
</dbReference>
<keyword evidence="4" id="KW-1185">Reference proteome</keyword>
<reference evidence="3 4" key="1">
    <citation type="submission" date="2023-08" db="EMBL/GenBank/DDBJ databases">
        <title>New molecular markers tilS and rpoB for phylogenetic and monitoring studies of the genus Thiothrix biodiversity.</title>
        <authorList>
            <person name="Ravin N.V."/>
            <person name="Smolyakov D."/>
            <person name="Markov N.D."/>
            <person name="Beletsky A.V."/>
            <person name="Mardanov A.V."/>
            <person name="Rudenko T.S."/>
            <person name="Grabovich M.Y."/>
        </authorList>
    </citation>
    <scope>NUCLEOTIDE SEQUENCE</scope>
    <source>
        <strain evidence="3">DNT52</strain>
        <strain evidence="2 4">H33</strain>
    </source>
</reference>
<evidence type="ECO:0000313" key="3">
    <source>
        <dbReference type="EMBL" id="WML86143.1"/>
    </source>
</evidence>
<name>A0AA51MLG5_9GAMM</name>
<gene>
    <name evidence="2" type="ORF">RCC75_10400</name>
    <name evidence="3" type="ORF">RCG00_17830</name>
</gene>
<dbReference type="InterPro" id="IPR013978">
    <property type="entry name" value="MEKHLA"/>
</dbReference>
<dbReference type="RefSeq" id="WP_308134882.1">
    <property type="nucleotide sequence ID" value="NZ_CP133217.1"/>
</dbReference>
<dbReference type="EMBL" id="JAVFKN010000012">
    <property type="protein sequence ID" value="MDQ5768941.1"/>
    <property type="molecule type" value="Genomic_DNA"/>
</dbReference>
<protein>
    <submittedName>
        <fullName evidence="3">MEKHLA domain-containing protein</fullName>
    </submittedName>
</protein>
<evidence type="ECO:0000313" key="2">
    <source>
        <dbReference type="EMBL" id="MDQ5768941.1"/>
    </source>
</evidence>
<feature type="domain" description="MEKHLA" evidence="1">
    <location>
        <begin position="9"/>
        <end position="149"/>
    </location>
</feature>
<dbReference type="Pfam" id="PF08670">
    <property type="entry name" value="MEKHLA"/>
    <property type="match status" value="1"/>
</dbReference>
<dbReference type="Proteomes" id="UP001223336">
    <property type="component" value="Unassembled WGS sequence"/>
</dbReference>